<keyword evidence="3" id="KW-1185">Reference proteome</keyword>
<dbReference type="Proteomes" id="UP001244011">
    <property type="component" value="Unassembled WGS sequence"/>
</dbReference>
<evidence type="ECO:0008006" key="4">
    <source>
        <dbReference type="Google" id="ProtNLM"/>
    </source>
</evidence>
<dbReference type="EMBL" id="MU839030">
    <property type="protein sequence ID" value="KAK1763145.1"/>
    <property type="molecule type" value="Genomic_DNA"/>
</dbReference>
<accession>A0AAJ0BRI2</accession>
<dbReference type="PANTHER" id="PTHR42085">
    <property type="entry name" value="F-BOX DOMAIN-CONTAINING PROTEIN"/>
    <property type="match status" value="1"/>
</dbReference>
<comment type="caution">
    <text evidence="2">The sequence shown here is derived from an EMBL/GenBank/DDBJ whole genome shotgun (WGS) entry which is preliminary data.</text>
</comment>
<evidence type="ECO:0000313" key="2">
    <source>
        <dbReference type="EMBL" id="KAK1763145.1"/>
    </source>
</evidence>
<dbReference type="PANTHER" id="PTHR42085:SF2">
    <property type="entry name" value="F-BOX DOMAIN-CONTAINING PROTEIN"/>
    <property type="match status" value="1"/>
</dbReference>
<reference evidence="2" key="1">
    <citation type="submission" date="2023-06" db="EMBL/GenBank/DDBJ databases">
        <title>Genome-scale phylogeny and comparative genomics of the fungal order Sordariales.</title>
        <authorList>
            <consortium name="Lawrence Berkeley National Laboratory"/>
            <person name="Hensen N."/>
            <person name="Bonometti L."/>
            <person name="Westerberg I."/>
            <person name="Brannstrom I.O."/>
            <person name="Guillou S."/>
            <person name="Cros-Aarteil S."/>
            <person name="Calhoun S."/>
            <person name="Haridas S."/>
            <person name="Kuo A."/>
            <person name="Mondo S."/>
            <person name="Pangilinan J."/>
            <person name="Riley R."/>
            <person name="Labutti K."/>
            <person name="Andreopoulos B."/>
            <person name="Lipzen A."/>
            <person name="Chen C."/>
            <person name="Yanf M."/>
            <person name="Daum C."/>
            <person name="Ng V."/>
            <person name="Clum A."/>
            <person name="Steindorff A."/>
            <person name="Ohm R."/>
            <person name="Martin F."/>
            <person name="Silar P."/>
            <person name="Natvig D."/>
            <person name="Lalanne C."/>
            <person name="Gautier V."/>
            <person name="Ament-Velasquez S.L."/>
            <person name="Kruys A."/>
            <person name="Hutchinson M.I."/>
            <person name="Powell A.J."/>
            <person name="Barry K."/>
            <person name="Miller A.N."/>
            <person name="Grigoriev I.V."/>
            <person name="Debuchy R."/>
            <person name="Gladieux P."/>
            <person name="Thoren M.H."/>
            <person name="Johannesson H."/>
        </authorList>
    </citation>
    <scope>NUCLEOTIDE SEQUENCE</scope>
    <source>
        <strain evidence="2">8032-3</strain>
    </source>
</reference>
<dbReference type="RefSeq" id="XP_060279358.1">
    <property type="nucleotide sequence ID" value="XM_060422995.1"/>
</dbReference>
<organism evidence="2 3">
    <name type="scientific">Phialemonium atrogriseum</name>
    <dbReference type="NCBI Taxonomy" id="1093897"/>
    <lineage>
        <taxon>Eukaryota</taxon>
        <taxon>Fungi</taxon>
        <taxon>Dikarya</taxon>
        <taxon>Ascomycota</taxon>
        <taxon>Pezizomycotina</taxon>
        <taxon>Sordariomycetes</taxon>
        <taxon>Sordariomycetidae</taxon>
        <taxon>Cephalothecales</taxon>
        <taxon>Cephalothecaceae</taxon>
        <taxon>Phialemonium</taxon>
    </lineage>
</organism>
<feature type="region of interest" description="Disordered" evidence="1">
    <location>
        <begin position="1"/>
        <end position="39"/>
    </location>
</feature>
<dbReference type="AlphaFoldDB" id="A0AAJ0BRI2"/>
<dbReference type="InterPro" id="IPR038883">
    <property type="entry name" value="AN11006-like"/>
</dbReference>
<evidence type="ECO:0000256" key="1">
    <source>
        <dbReference type="SAM" id="MobiDB-lite"/>
    </source>
</evidence>
<proteinExistence type="predicted"/>
<protein>
    <recommendedName>
        <fullName evidence="4">F-box domain-containing protein</fullName>
    </recommendedName>
</protein>
<gene>
    <name evidence="2" type="ORF">QBC33DRAFT_250409</name>
</gene>
<evidence type="ECO:0000313" key="3">
    <source>
        <dbReference type="Proteomes" id="UP001244011"/>
    </source>
</evidence>
<dbReference type="GeneID" id="85306182"/>
<sequence>MARRTTSKTSRASGASALPTPIHSGLSTPHSGFSTPLSSAYPSTYASEAEWDPEDDVDDVAQIPISALTLQDLPAGTKHPKTGKARTPKPFRFMNLPSELRVKIYRYHFAEAGEVVDLDQDNYKRIHKKLAILRVCRAIYSEASDTFYSTRAFRVFPTSPGRFFKTKKPLLARLTPKQRGLITSLELRLGPGWSKPPRGWVVNPALGLADCKKVQKLTVFVECDPSDGVFNGFRRADGFYEDFSCKLLGGVLDKLPRLDRVHFDAWTSVKKTGAMMRGLFDVTVTRGKRICWGPSRGWTDEDEREDFKPPTASMRLSCGPNAIAVA</sequence>
<feature type="compositionally biased region" description="Polar residues" evidence="1">
    <location>
        <begin position="25"/>
        <end position="39"/>
    </location>
</feature>
<name>A0AAJ0BRI2_9PEZI</name>